<keyword evidence="1" id="KW-1133">Transmembrane helix</keyword>
<dbReference type="EMBL" id="HACM01009710">
    <property type="protein sequence ID" value="CRZ10152.1"/>
    <property type="molecule type" value="Transcribed_RNA"/>
</dbReference>
<dbReference type="SUPFAM" id="SSF56300">
    <property type="entry name" value="Metallo-dependent phosphatases"/>
    <property type="match status" value="1"/>
</dbReference>
<dbReference type="PANTHER" id="PTHR37844:SF2">
    <property type="entry name" value="SER_THR PROTEIN PHOSPHATASE SUPERFAMILY (AFU_ORTHOLOGUE AFUA_1G14840)"/>
    <property type="match status" value="1"/>
</dbReference>
<dbReference type="AlphaFoldDB" id="A0A0H5R8V7"/>
<protein>
    <recommendedName>
        <fullName evidence="2">Calcineurin-like phosphoesterase domain-containing protein</fullName>
    </recommendedName>
</protein>
<feature type="transmembrane region" description="Helical" evidence="1">
    <location>
        <begin position="20"/>
        <end position="40"/>
    </location>
</feature>
<accession>A0A0H5R8V7</accession>
<reference evidence="3" key="1">
    <citation type="submission" date="2015-04" db="EMBL/GenBank/DDBJ databases">
        <title>The genome sequence of the plant pathogenic Rhizarian Plasmodiophora brassicae reveals insights in its biotrophic life cycle and the origin of chitin synthesis.</title>
        <authorList>
            <person name="Schwelm A."/>
            <person name="Fogelqvist J."/>
            <person name="Knaust A."/>
            <person name="Julke S."/>
            <person name="Lilja T."/>
            <person name="Dhandapani V."/>
            <person name="Bonilla-Rosso G."/>
            <person name="Karlsson M."/>
            <person name="Shevchenko A."/>
            <person name="Choi S.R."/>
            <person name="Kim H.G."/>
            <person name="Park J.Y."/>
            <person name="Lim Y.P."/>
            <person name="Ludwig-Muller J."/>
            <person name="Dixelius C."/>
        </authorList>
    </citation>
    <scope>NUCLEOTIDE SEQUENCE</scope>
    <source>
        <tissue evidence="3">Potato root galls</tissue>
    </source>
</reference>
<evidence type="ECO:0000256" key="1">
    <source>
        <dbReference type="SAM" id="Phobius"/>
    </source>
</evidence>
<dbReference type="GO" id="GO:0016787">
    <property type="term" value="F:hydrolase activity"/>
    <property type="evidence" value="ECO:0007669"/>
    <property type="project" value="InterPro"/>
</dbReference>
<proteinExistence type="predicted"/>
<keyword evidence="1" id="KW-0812">Transmembrane</keyword>
<evidence type="ECO:0000313" key="3">
    <source>
        <dbReference type="EMBL" id="CRZ10152.1"/>
    </source>
</evidence>
<evidence type="ECO:0000259" key="2">
    <source>
        <dbReference type="Pfam" id="PF00149"/>
    </source>
</evidence>
<dbReference type="InterPro" id="IPR029052">
    <property type="entry name" value="Metallo-depent_PP-like"/>
</dbReference>
<dbReference type="Pfam" id="PF00149">
    <property type="entry name" value="Metallophos"/>
    <property type="match status" value="1"/>
</dbReference>
<dbReference type="InterPro" id="IPR004843">
    <property type="entry name" value="Calcineurin-like_PHP"/>
</dbReference>
<keyword evidence="1" id="KW-0472">Membrane</keyword>
<dbReference type="Gene3D" id="3.60.21.10">
    <property type="match status" value="1"/>
</dbReference>
<sequence>MSNDRSVWLPWCIAIVSRLLPPSVFVIGTMFWAVILIVYYQERPTPMLPIEDIDSAEELVLKLPEKSPKRAKISGMKLDREEAIKSPLITPTLDVFTNNSDILSLRTPYSNGGTNEWNVRCSRDLTIQSGQLFSNLSVQIASDLHIETICGHKNLSLDEIEERFHELIIPSAPYLVLAGDVGCPGSTQGEELLRTFLAIQSKHFKAVFVVAGNHEYYSEISGMTGTYLTAPEIHFVLKELCKSFPNVCFLDRKAVLIDKLRIVGATLWTDIESEREEQIESCVSDYRRIHVPLYVNSSFPGSRPVTVKDTRIWHRYDLKFITKQLNIAASLGQDVMVVTHHAPVREGTSHPGHTGSALGSAFANDLSELFAKFNSNLKVWVFGHTHFCCDFVVGGVRVISNQLGYHNDREDDYRDNCTIEI</sequence>
<feature type="domain" description="Calcineurin-like phosphoesterase" evidence="2">
    <location>
        <begin position="140"/>
        <end position="386"/>
    </location>
</feature>
<organism evidence="3">
    <name type="scientific">Spongospora subterranea</name>
    <dbReference type="NCBI Taxonomy" id="70186"/>
    <lineage>
        <taxon>Eukaryota</taxon>
        <taxon>Sar</taxon>
        <taxon>Rhizaria</taxon>
        <taxon>Endomyxa</taxon>
        <taxon>Phytomyxea</taxon>
        <taxon>Plasmodiophorida</taxon>
        <taxon>Plasmodiophoridae</taxon>
        <taxon>Spongospora</taxon>
    </lineage>
</organism>
<name>A0A0H5R8V7_9EUKA</name>
<dbReference type="PANTHER" id="PTHR37844">
    <property type="entry name" value="SER/THR PROTEIN PHOSPHATASE SUPERFAMILY (AFU_ORTHOLOGUE AFUA_1G14840)"/>
    <property type="match status" value="1"/>
</dbReference>